<dbReference type="AlphaFoldDB" id="A0A453IAH4"/>
<name>A0A453IAH4_AEGTS</name>
<reference evidence="4" key="4">
    <citation type="submission" date="2019-03" db="UniProtKB">
        <authorList>
            <consortium name="EnsemblPlants"/>
        </authorList>
    </citation>
    <scope>IDENTIFICATION</scope>
</reference>
<evidence type="ECO:0000256" key="2">
    <source>
        <dbReference type="ARBA" id="ARBA00023180"/>
    </source>
</evidence>
<keyword evidence="5" id="KW-1185">Reference proteome</keyword>
<sequence>QKTYRSPLTRRGELRSGRTRSPLRAMAGSRRALRFVLLLPAILGALLPPAAAGPPKVSLALYYESLCPYCSRFIVTRLAGIFDSGLIHAVDLLLVPYGNAHVHGANNTISCQHGPDECLLNNVEACAIDAWPDLNVHFGFINCVEDLVMNRKREEWESCFQKQGLDPKPVMECYNSDQGHKLSLKYGKQTDALVPPHKYVPWVVVDGQPLYE</sequence>
<organism evidence="4 5">
    <name type="scientific">Aegilops tauschii subsp. strangulata</name>
    <name type="common">Goatgrass</name>
    <dbReference type="NCBI Taxonomy" id="200361"/>
    <lineage>
        <taxon>Eukaryota</taxon>
        <taxon>Viridiplantae</taxon>
        <taxon>Streptophyta</taxon>
        <taxon>Embryophyta</taxon>
        <taxon>Tracheophyta</taxon>
        <taxon>Spermatophyta</taxon>
        <taxon>Magnoliopsida</taxon>
        <taxon>Liliopsida</taxon>
        <taxon>Poales</taxon>
        <taxon>Poaceae</taxon>
        <taxon>BOP clade</taxon>
        <taxon>Pooideae</taxon>
        <taxon>Triticodae</taxon>
        <taxon>Triticeae</taxon>
        <taxon>Triticinae</taxon>
        <taxon>Aegilops</taxon>
    </lineage>
</organism>
<evidence type="ECO:0000256" key="1">
    <source>
        <dbReference type="ARBA" id="ARBA00005679"/>
    </source>
</evidence>
<accession>A0A453IAH4</accession>
<reference evidence="4" key="3">
    <citation type="journal article" date="2017" name="Nature">
        <title>Genome sequence of the progenitor of the wheat D genome Aegilops tauschii.</title>
        <authorList>
            <person name="Luo M.C."/>
            <person name="Gu Y.Q."/>
            <person name="Puiu D."/>
            <person name="Wang H."/>
            <person name="Twardziok S.O."/>
            <person name="Deal K.R."/>
            <person name="Huo N."/>
            <person name="Zhu T."/>
            <person name="Wang L."/>
            <person name="Wang Y."/>
            <person name="McGuire P.E."/>
            <person name="Liu S."/>
            <person name="Long H."/>
            <person name="Ramasamy R.K."/>
            <person name="Rodriguez J.C."/>
            <person name="Van S.L."/>
            <person name="Yuan L."/>
            <person name="Wang Z."/>
            <person name="Xia Z."/>
            <person name="Xiao L."/>
            <person name="Anderson O.D."/>
            <person name="Ouyang S."/>
            <person name="Liang Y."/>
            <person name="Zimin A.V."/>
            <person name="Pertea G."/>
            <person name="Qi P."/>
            <person name="Bennetzen J.L."/>
            <person name="Dai X."/>
            <person name="Dawson M.W."/>
            <person name="Muller H.G."/>
            <person name="Kugler K."/>
            <person name="Rivarola-Duarte L."/>
            <person name="Spannagl M."/>
            <person name="Mayer K.F.X."/>
            <person name="Lu F.H."/>
            <person name="Bevan M.W."/>
            <person name="Leroy P."/>
            <person name="Li P."/>
            <person name="You F.M."/>
            <person name="Sun Q."/>
            <person name="Liu Z."/>
            <person name="Lyons E."/>
            <person name="Wicker T."/>
            <person name="Salzberg S.L."/>
            <person name="Devos K.M."/>
            <person name="Dvorak J."/>
        </authorList>
    </citation>
    <scope>NUCLEOTIDE SEQUENCE [LARGE SCALE GENOMIC DNA]</scope>
    <source>
        <strain evidence="4">cv. AL8/78</strain>
    </source>
</reference>
<reference evidence="5" key="1">
    <citation type="journal article" date="2014" name="Science">
        <title>Ancient hybridizations among the ancestral genomes of bread wheat.</title>
        <authorList>
            <consortium name="International Wheat Genome Sequencing Consortium,"/>
            <person name="Marcussen T."/>
            <person name="Sandve S.R."/>
            <person name="Heier L."/>
            <person name="Spannagl M."/>
            <person name="Pfeifer M."/>
            <person name="Jakobsen K.S."/>
            <person name="Wulff B.B."/>
            <person name="Steuernagel B."/>
            <person name="Mayer K.F."/>
            <person name="Olsen O.A."/>
        </authorList>
    </citation>
    <scope>NUCLEOTIDE SEQUENCE [LARGE SCALE GENOMIC DNA]</scope>
    <source>
        <strain evidence="5">cv. AL8/78</strain>
    </source>
</reference>
<reference evidence="5" key="2">
    <citation type="journal article" date="2017" name="Nat. Plants">
        <title>The Aegilops tauschii genome reveals multiple impacts of transposons.</title>
        <authorList>
            <person name="Zhao G."/>
            <person name="Zou C."/>
            <person name="Li K."/>
            <person name="Wang K."/>
            <person name="Li T."/>
            <person name="Gao L."/>
            <person name="Zhang X."/>
            <person name="Wang H."/>
            <person name="Yang Z."/>
            <person name="Liu X."/>
            <person name="Jiang W."/>
            <person name="Mao L."/>
            <person name="Kong X."/>
            <person name="Jiao Y."/>
            <person name="Jia J."/>
        </authorList>
    </citation>
    <scope>NUCLEOTIDE SEQUENCE [LARGE SCALE GENOMIC DNA]</scope>
    <source>
        <strain evidence="5">cv. AL8/78</strain>
    </source>
</reference>
<dbReference type="Gramene" id="AET4Gv20500600.4">
    <property type="protein sequence ID" value="AET4Gv20500600.4"/>
    <property type="gene ID" value="AET4Gv20500600"/>
</dbReference>
<dbReference type="PANTHER" id="PTHR13234">
    <property type="entry name" value="GAMMA-INTERFERON INDUCIBLE LYSOSOMAL THIOL REDUCTASE GILT"/>
    <property type="match status" value="1"/>
</dbReference>
<reference evidence="4" key="5">
    <citation type="journal article" date="2021" name="G3 (Bethesda)">
        <title>Aegilops tauschii genome assembly Aet v5.0 features greater sequence contiguity and improved annotation.</title>
        <authorList>
            <person name="Wang L."/>
            <person name="Zhu T."/>
            <person name="Rodriguez J.C."/>
            <person name="Deal K.R."/>
            <person name="Dubcovsky J."/>
            <person name="McGuire P.E."/>
            <person name="Lux T."/>
            <person name="Spannagl M."/>
            <person name="Mayer K.F.X."/>
            <person name="Baldrich P."/>
            <person name="Meyers B.C."/>
            <person name="Huo N."/>
            <person name="Gu Y.Q."/>
            <person name="Zhou H."/>
            <person name="Devos K.M."/>
            <person name="Bennetzen J.L."/>
            <person name="Unver T."/>
            <person name="Budak H."/>
            <person name="Gulick P.J."/>
            <person name="Galiba G."/>
            <person name="Kalapos B."/>
            <person name="Nelson D.R."/>
            <person name="Li P."/>
            <person name="You F.M."/>
            <person name="Luo M.C."/>
            <person name="Dvorak J."/>
        </authorList>
    </citation>
    <scope>NUCLEOTIDE SEQUENCE [LARGE SCALE GENOMIC DNA]</scope>
    <source>
        <strain evidence="4">cv. AL8/78</strain>
    </source>
</reference>
<proteinExistence type="inferred from homology"/>
<evidence type="ECO:0000313" key="5">
    <source>
        <dbReference type="Proteomes" id="UP000015105"/>
    </source>
</evidence>
<feature type="region of interest" description="Disordered" evidence="3">
    <location>
        <begin position="1"/>
        <end position="20"/>
    </location>
</feature>
<dbReference type="PANTHER" id="PTHR13234:SF75">
    <property type="entry name" value="GAMMA INTERFERON INDUCIBLE LYSOSOMAL THIOL REDUCTASE FAMILY PROTEIN, EXPRESSED"/>
    <property type="match status" value="1"/>
</dbReference>
<keyword evidence="2" id="KW-0325">Glycoprotein</keyword>
<protein>
    <recommendedName>
        <fullName evidence="6">Gamma-interferon-inducible lysosomal thiol reductase</fullName>
    </recommendedName>
</protein>
<dbReference type="GO" id="GO:0016671">
    <property type="term" value="F:oxidoreductase activity, acting on a sulfur group of donors, disulfide as acceptor"/>
    <property type="evidence" value="ECO:0007669"/>
    <property type="project" value="InterPro"/>
</dbReference>
<dbReference type="Proteomes" id="UP000015105">
    <property type="component" value="Chromosome 4D"/>
</dbReference>
<dbReference type="SUPFAM" id="SSF52833">
    <property type="entry name" value="Thioredoxin-like"/>
    <property type="match status" value="1"/>
</dbReference>
<dbReference type="Pfam" id="PF03227">
    <property type="entry name" value="GILT"/>
    <property type="match status" value="1"/>
</dbReference>
<dbReference type="EnsemblPlants" id="AET4Gv20500600.4">
    <property type="protein sequence ID" value="AET4Gv20500600.4"/>
    <property type="gene ID" value="AET4Gv20500600"/>
</dbReference>
<evidence type="ECO:0008006" key="6">
    <source>
        <dbReference type="Google" id="ProtNLM"/>
    </source>
</evidence>
<dbReference type="InterPro" id="IPR036249">
    <property type="entry name" value="Thioredoxin-like_sf"/>
</dbReference>
<evidence type="ECO:0000256" key="3">
    <source>
        <dbReference type="SAM" id="MobiDB-lite"/>
    </source>
</evidence>
<dbReference type="InterPro" id="IPR004911">
    <property type="entry name" value="Interferon-induced_GILT"/>
</dbReference>
<comment type="similarity">
    <text evidence="1">Belongs to the GILT family.</text>
</comment>
<evidence type="ECO:0000313" key="4">
    <source>
        <dbReference type="EnsemblPlants" id="AET4Gv20500600.4"/>
    </source>
</evidence>